<reference evidence="4" key="1">
    <citation type="submission" date="2012-02" db="EMBL/GenBank/DDBJ databases">
        <title>The complete genome of Echinicola vietnamensis DSM 17526.</title>
        <authorList>
            <person name="Lucas S."/>
            <person name="Copeland A."/>
            <person name="Lapidus A."/>
            <person name="Glavina del Rio T."/>
            <person name="Dalin E."/>
            <person name="Tice H."/>
            <person name="Bruce D."/>
            <person name="Goodwin L."/>
            <person name="Pitluck S."/>
            <person name="Peters L."/>
            <person name="Ovchinnikova G."/>
            <person name="Teshima H."/>
            <person name="Kyrpides N."/>
            <person name="Mavromatis K."/>
            <person name="Ivanova N."/>
            <person name="Brettin T."/>
            <person name="Detter J.C."/>
            <person name="Han C."/>
            <person name="Larimer F."/>
            <person name="Land M."/>
            <person name="Hauser L."/>
            <person name="Markowitz V."/>
            <person name="Cheng J.-F."/>
            <person name="Hugenholtz P."/>
            <person name="Woyke T."/>
            <person name="Wu D."/>
            <person name="Brambilla E."/>
            <person name="Klenk H.-P."/>
            <person name="Eisen J.A."/>
        </authorList>
    </citation>
    <scope>NUCLEOTIDE SEQUENCE [LARGE SCALE GENOMIC DNA]</scope>
    <source>
        <strain evidence="4">DSM 17526 / LMG 23754 / KMM 6221</strain>
    </source>
</reference>
<sequence>MPYPSASSPSLITHHPELAKKLNEFIRLSSKANSSSLCGLIVTGPSGVGKTHLIEHYLNIYKNEYLFIFISHLQQQRNIPYAGMKIGIGEFLRKVYKDLAPDQLEHFSAQLKKRLGEHFPLLFDYIPELTLLLGKDTIPPTSPTPKVENQLYSLFHILFGFLSDFLGKSILIFIDNMQWMDGSSVNLLHYLLLRLSPQQLRLIGASRESKENIIRVNQLMEWLNFETKNLEIIPLYGLRTEQTLSFLEDILKAPVAPHLHRLFHALCEGNPSYMQVLAESLKAGKLIKLQNGIWSGDIPSITQQFKGKNAREILWDRLKTLSPPTLNLLTWLSCIGSYNHQVLVSLFENDKLLLQQSLQEAVEMGLLSSLKGDYRFSETYIGEVIYDGIPLNEKTNLHYRIGKDILQNDLQALSSTERVLAAQHLNQSLELVKEAGDAFICANLNLEVGKLQKQDNAYEQARHFLKISSDLFKTLPWEMVKDLYWETNMERAKVEYHLGEYDLAEIHLDHLLERLLDLEKRAESYILKITINNHLGRYRKVVTILGEALSELGLTLPTEDTDLEAALDQLKEGIAHPIEANSITGKSINQHFILKLLYVGGMALHHTADTLMIWAALQIISRSRNTEDEGVKAIGYVSYGRMNIIAGNIDHGYQLGTKGLQINQELQDMQYRCRVFGVFAFYIQPWKKSFDQSIPLLMEGMEAGRKAGDLIGLYILKTHLFNLHLLSGHPIRPLLDYTFEESYPGMELTYYITHYQKSLIRYLSGERTFFSIPRQQPSWLAAKLTIQEERFYRNHVWARYYFLFGHYEQALRSTREANANRKLQEGSPLVPANLVLLFLSLTQNWHNLPSDKTGRHLDELKEILDACAHWHQHAPENYTATYCLLMAEWKRVNNRPSDEAIEYYKKAIHHAKNDHYNLALANELLAKHLLEEAEKPAAIQHLRAAINAYQAWEGIAKVKQLHQQYQVLLDDGSIDLEPNIETVLRELSGDLELDPLSKKLMVLLMRISGTERTGLEWIENNGDIIDQKTLTLSPSRRDFAPVPSGLMLLCHRTQTPLIVNDLDKESSFSEITALKNSGVKSFLIQPININGYLSMVIYLENRHTKDHFTEDLIRWIRIIANQGGMIIENARTHEKTLLLNQEISREIEEKKQLISFIEQQKNNHLKDLIQTQEDERQRIAGDLHDSLGSLLSTIKIQLQGLQSFTASPSKSNLDTLKKMDEAIEEVRRIAHNMSPVSLRRFGLPSALQTLIEHINASGKMLGDLQILGLDRRLPEQTELTIYRICQELVQNTLKHAQASRLHLQLINHGDSLNITAEDNGTGMDQGKVSSGFGLLGIEAKVQMLHGTFDIESQPGKGFLAVIDIPLTRIIQ</sequence>
<feature type="coiled-coil region" evidence="1">
    <location>
        <begin position="1140"/>
        <end position="1167"/>
    </location>
</feature>
<dbReference type="PANTHER" id="PTHR43642:SF1">
    <property type="entry name" value="HYBRID SIGNAL TRANSDUCTION HISTIDINE KINASE G"/>
    <property type="match status" value="1"/>
</dbReference>
<dbReference type="InterPro" id="IPR053159">
    <property type="entry name" value="Hybrid_Histidine_Kinase"/>
</dbReference>
<dbReference type="PATRIC" id="fig|926556.3.peg.2144"/>
<protein>
    <submittedName>
        <fullName evidence="3">Putative ATPase</fullName>
    </submittedName>
</protein>
<dbReference type="STRING" id="926556.Echvi_2023"/>
<accession>L0FZT6</accession>
<dbReference type="SUPFAM" id="SSF48452">
    <property type="entry name" value="TPR-like"/>
    <property type="match status" value="1"/>
</dbReference>
<dbReference type="Gene3D" id="3.30.450.40">
    <property type="match status" value="1"/>
</dbReference>
<dbReference type="SUPFAM" id="SSF52540">
    <property type="entry name" value="P-loop containing nucleoside triphosphate hydrolases"/>
    <property type="match status" value="1"/>
</dbReference>
<dbReference type="InterPro" id="IPR003594">
    <property type="entry name" value="HATPase_dom"/>
</dbReference>
<dbReference type="Pfam" id="PF07730">
    <property type="entry name" value="HisKA_3"/>
    <property type="match status" value="1"/>
</dbReference>
<name>L0FZT6_ECHVK</name>
<gene>
    <name evidence="3" type="ordered locus">Echvi_2023</name>
</gene>
<dbReference type="eggNOG" id="COG2203">
    <property type="taxonomic scope" value="Bacteria"/>
</dbReference>
<keyword evidence="4" id="KW-1185">Reference proteome</keyword>
<dbReference type="InterPro" id="IPR011712">
    <property type="entry name" value="Sig_transdc_His_kin_sub3_dim/P"/>
</dbReference>
<dbReference type="Pfam" id="PF02518">
    <property type="entry name" value="HATPase_c"/>
    <property type="match status" value="1"/>
</dbReference>
<dbReference type="Proteomes" id="UP000010796">
    <property type="component" value="Chromosome"/>
</dbReference>
<evidence type="ECO:0000313" key="4">
    <source>
        <dbReference type="Proteomes" id="UP000010796"/>
    </source>
</evidence>
<dbReference type="Pfam" id="PF13191">
    <property type="entry name" value="AAA_16"/>
    <property type="match status" value="1"/>
</dbReference>
<dbReference type="eggNOG" id="COG4585">
    <property type="taxonomic scope" value="Bacteria"/>
</dbReference>
<dbReference type="SMART" id="SM00387">
    <property type="entry name" value="HATPase_c"/>
    <property type="match status" value="1"/>
</dbReference>
<dbReference type="SMART" id="SM00065">
    <property type="entry name" value="GAF"/>
    <property type="match status" value="1"/>
</dbReference>
<organism evidence="3 4">
    <name type="scientific">Echinicola vietnamensis (strain DSM 17526 / LMG 23754 / KMM 6221)</name>
    <dbReference type="NCBI Taxonomy" id="926556"/>
    <lineage>
        <taxon>Bacteria</taxon>
        <taxon>Pseudomonadati</taxon>
        <taxon>Bacteroidota</taxon>
        <taxon>Cytophagia</taxon>
        <taxon>Cytophagales</taxon>
        <taxon>Cyclobacteriaceae</taxon>
        <taxon>Echinicola</taxon>
    </lineage>
</organism>
<dbReference type="Gene3D" id="1.20.5.1930">
    <property type="match status" value="1"/>
</dbReference>
<dbReference type="Gene3D" id="3.30.565.10">
    <property type="entry name" value="Histidine kinase-like ATPase, C-terminal domain"/>
    <property type="match status" value="1"/>
</dbReference>
<dbReference type="GO" id="GO:0046983">
    <property type="term" value="F:protein dimerization activity"/>
    <property type="evidence" value="ECO:0007669"/>
    <property type="project" value="InterPro"/>
</dbReference>
<dbReference type="InterPro" id="IPR036890">
    <property type="entry name" value="HATPase_C_sf"/>
</dbReference>
<dbReference type="PANTHER" id="PTHR43642">
    <property type="entry name" value="HYBRID SIGNAL TRANSDUCTION HISTIDINE KINASE G"/>
    <property type="match status" value="1"/>
</dbReference>
<dbReference type="GO" id="GO:0016020">
    <property type="term" value="C:membrane"/>
    <property type="evidence" value="ECO:0007669"/>
    <property type="project" value="InterPro"/>
</dbReference>
<dbReference type="InterPro" id="IPR005467">
    <property type="entry name" value="His_kinase_dom"/>
</dbReference>
<dbReference type="InterPro" id="IPR029016">
    <property type="entry name" value="GAF-like_dom_sf"/>
</dbReference>
<dbReference type="Gene3D" id="3.40.50.300">
    <property type="entry name" value="P-loop containing nucleotide triphosphate hydrolases"/>
    <property type="match status" value="1"/>
</dbReference>
<dbReference type="InterPro" id="IPR027417">
    <property type="entry name" value="P-loop_NTPase"/>
</dbReference>
<dbReference type="InterPro" id="IPR011990">
    <property type="entry name" value="TPR-like_helical_dom_sf"/>
</dbReference>
<dbReference type="RefSeq" id="WP_015265836.1">
    <property type="nucleotide sequence ID" value="NC_019904.1"/>
</dbReference>
<dbReference type="CDD" id="cd16917">
    <property type="entry name" value="HATPase_UhpB-NarQ-NarX-like"/>
    <property type="match status" value="1"/>
</dbReference>
<dbReference type="Pfam" id="PF01590">
    <property type="entry name" value="GAF"/>
    <property type="match status" value="1"/>
</dbReference>
<dbReference type="eggNOG" id="COG3899">
    <property type="taxonomic scope" value="Bacteria"/>
</dbReference>
<dbReference type="OrthoDB" id="9806704at2"/>
<proteinExistence type="predicted"/>
<dbReference type="InterPro" id="IPR003018">
    <property type="entry name" value="GAF"/>
</dbReference>
<dbReference type="SUPFAM" id="SSF55781">
    <property type="entry name" value="GAF domain-like"/>
    <property type="match status" value="1"/>
</dbReference>
<evidence type="ECO:0000256" key="1">
    <source>
        <dbReference type="SAM" id="Coils"/>
    </source>
</evidence>
<dbReference type="PROSITE" id="PS50109">
    <property type="entry name" value="HIS_KIN"/>
    <property type="match status" value="1"/>
</dbReference>
<evidence type="ECO:0000313" key="3">
    <source>
        <dbReference type="EMBL" id="AGA78276.1"/>
    </source>
</evidence>
<dbReference type="GO" id="GO:0000155">
    <property type="term" value="F:phosphorelay sensor kinase activity"/>
    <property type="evidence" value="ECO:0007669"/>
    <property type="project" value="InterPro"/>
</dbReference>
<dbReference type="HOGENOM" id="CLU_256266_0_0_10"/>
<dbReference type="InterPro" id="IPR041664">
    <property type="entry name" value="AAA_16"/>
</dbReference>
<dbReference type="KEGG" id="evi:Echvi_2023"/>
<dbReference type="SUPFAM" id="SSF55874">
    <property type="entry name" value="ATPase domain of HSP90 chaperone/DNA topoisomerase II/histidine kinase"/>
    <property type="match status" value="1"/>
</dbReference>
<dbReference type="EMBL" id="CP003346">
    <property type="protein sequence ID" value="AGA78276.1"/>
    <property type="molecule type" value="Genomic_DNA"/>
</dbReference>
<evidence type="ECO:0000259" key="2">
    <source>
        <dbReference type="PROSITE" id="PS50109"/>
    </source>
</evidence>
<feature type="domain" description="Histidine kinase" evidence="2">
    <location>
        <begin position="1182"/>
        <end position="1368"/>
    </location>
</feature>
<feature type="coiled-coil region" evidence="1">
    <location>
        <begin position="501"/>
        <end position="528"/>
    </location>
</feature>
<keyword evidence="1" id="KW-0175">Coiled coil</keyword>